<dbReference type="InterPro" id="IPR011904">
    <property type="entry name" value="Ac_CoA_lig"/>
</dbReference>
<dbReference type="GO" id="GO:0003987">
    <property type="term" value="F:acetate-CoA ligase activity"/>
    <property type="evidence" value="ECO:0007669"/>
    <property type="project" value="UniProtKB-UniRule"/>
</dbReference>
<gene>
    <name evidence="11" type="primary">acs</name>
    <name evidence="11" type="ORF">DV706_02695</name>
</gene>
<accession>A0A4D6HIX9</accession>
<dbReference type="AlphaFoldDB" id="A0A4D6HIX9"/>
<dbReference type="InterPro" id="IPR025110">
    <property type="entry name" value="AMP-bd_C"/>
</dbReference>
<evidence type="ECO:0000256" key="6">
    <source>
        <dbReference type="NCBIfam" id="TIGR02188"/>
    </source>
</evidence>
<dbReference type="SUPFAM" id="SSF56801">
    <property type="entry name" value="Acetyl-CoA synthetase-like"/>
    <property type="match status" value="1"/>
</dbReference>
<dbReference type="InterPro" id="IPR020845">
    <property type="entry name" value="AMP-binding_CS"/>
</dbReference>
<evidence type="ECO:0000256" key="5">
    <source>
        <dbReference type="ARBA" id="ARBA00022840"/>
    </source>
</evidence>
<dbReference type="EC" id="6.2.1.1" evidence="2 6"/>
<evidence type="ECO:0000313" key="12">
    <source>
        <dbReference type="Proteomes" id="UP000296822"/>
    </source>
</evidence>
<reference evidence="11 12" key="1">
    <citation type="journal article" date="2019" name="Nat. Commun.">
        <title>A new type of DNA phosphorothioation-based antiviral system in archaea.</title>
        <authorList>
            <person name="Xiong L."/>
            <person name="Liu S."/>
            <person name="Chen S."/>
            <person name="Xiao Y."/>
            <person name="Zhu B."/>
            <person name="Gao Y."/>
            <person name="Zhang Y."/>
            <person name="Chen B."/>
            <person name="Luo J."/>
            <person name="Deng Z."/>
            <person name="Chen X."/>
            <person name="Wang L."/>
            <person name="Chen S."/>
        </authorList>
    </citation>
    <scope>NUCLEOTIDE SEQUENCE [LARGE SCALE GENOMIC DNA]</scope>
    <source>
        <strain evidence="11 12">JCM 10635</strain>
    </source>
</reference>
<evidence type="ECO:0000259" key="8">
    <source>
        <dbReference type="Pfam" id="PF00501"/>
    </source>
</evidence>
<evidence type="ECO:0000256" key="2">
    <source>
        <dbReference type="ARBA" id="ARBA00013275"/>
    </source>
</evidence>
<dbReference type="RefSeq" id="WP_006066688.1">
    <property type="nucleotide sequence ID" value="NZ_CP031305.1"/>
</dbReference>
<feature type="domain" description="AMP-binding enzyme C-terminal" evidence="9">
    <location>
        <begin position="543"/>
        <end position="621"/>
    </location>
</feature>
<feature type="domain" description="AMP-dependent synthetase/ligase" evidence="8">
    <location>
        <begin position="97"/>
        <end position="476"/>
    </location>
</feature>
<dbReference type="EMBL" id="CP031305">
    <property type="protein sequence ID" value="QCC53485.1"/>
    <property type="molecule type" value="Genomic_DNA"/>
</dbReference>
<evidence type="ECO:0000313" key="11">
    <source>
        <dbReference type="EMBL" id="QCC53485.1"/>
    </source>
</evidence>
<dbReference type="Pfam" id="PF13193">
    <property type="entry name" value="AMP-binding_C"/>
    <property type="match status" value="1"/>
</dbReference>
<dbReference type="InterPro" id="IPR045851">
    <property type="entry name" value="AMP-bd_C_sf"/>
</dbReference>
<dbReference type="PANTHER" id="PTHR24095">
    <property type="entry name" value="ACETYL-COENZYME A SYNTHETASE"/>
    <property type="match status" value="1"/>
</dbReference>
<dbReference type="NCBIfam" id="TIGR02188">
    <property type="entry name" value="Ac_CoA_lig_AcsA"/>
    <property type="match status" value="1"/>
</dbReference>
<dbReference type="PANTHER" id="PTHR24095:SF14">
    <property type="entry name" value="ACETYL-COENZYME A SYNTHETASE 1"/>
    <property type="match status" value="1"/>
</dbReference>
<proteinExistence type="inferred from homology"/>
<dbReference type="Gene3D" id="3.30.300.30">
    <property type="match status" value="1"/>
</dbReference>
<comment type="similarity">
    <text evidence="1">Belongs to the ATP-dependent AMP-binding enzyme family.</text>
</comment>
<sequence length="658" mass="72996">MADRNGWGRDRPVLTGSPRSPPPSFVEQANVTDPGIYDEFEENWPECWEQAADLLSWDQSYETVLRDEEAPFYQWFPGGKLNAAANCVDRHLESGRKTHTAIRWEGKHGERKTYTYQDLYVAVNEFAAALRDLGVEEDDVVTIYLPMIPELPIAMLSCARIGAPHSVVFAGLSADALATRMDAADSEYLVTCDGYYRRGDAFNQKSKADNAQLKLEQDVRTVVVDRLGDDLPHVLGDDEYDYHGLRETFAGETIEPVPRDAEDMLFLMYTSGTTGEPKGVVHTTGGYLAHAAWTSHAVLDVKPEDTYWCAADIGWITGHSYIVYGPLALGTTTVMYEGTPDYPDRDRLWEIVDRNAVDIFYTAPTAIQAFMKWGSEYPARHDLSSLRLLGTVGEPISPRPWNWYYEHIGNERCPIVDTWWQTETGAVTVSTLPGVSEMKPGAAGPGLPGMDIRVIDESGTEVDPGDSGYLTIARPWPGMVRTLYDGDERFRTEYWDRFSDPDTDEWHYFSGDAARVDEDGYITVLGRVDDVINVSGRRLSTTEIESAITGVAGVAEAAVVGRSSETNGTDVYAYVSTEGGYDDDMAVREAIIDNIETAIGPIARPTNILFTPELPKTRSGKIMRRLLEDVANGEELGDTSALRNPEIVGEIQAEIGEE</sequence>
<dbReference type="Pfam" id="PF00501">
    <property type="entry name" value="AMP-binding"/>
    <property type="match status" value="1"/>
</dbReference>
<evidence type="ECO:0000259" key="9">
    <source>
        <dbReference type="Pfam" id="PF13193"/>
    </source>
</evidence>
<feature type="domain" description="Acetyl-coenzyme A synthetase N-terminal" evidence="10">
    <location>
        <begin position="36"/>
        <end position="87"/>
    </location>
</feature>
<protein>
    <recommendedName>
        <fullName evidence="2 6">Acetate--CoA ligase</fullName>
        <ecNumber evidence="2 6">6.2.1.1</ecNumber>
    </recommendedName>
</protein>
<dbReference type="GO" id="GO:0043427">
    <property type="term" value="P:carbon fixation by 3-hydroxypropionate cycle"/>
    <property type="evidence" value="ECO:0007669"/>
    <property type="project" value="UniProtKB-ARBA"/>
</dbReference>
<keyword evidence="5" id="KW-0067">ATP-binding</keyword>
<feature type="compositionally biased region" description="Basic and acidic residues" evidence="7">
    <location>
        <begin position="1"/>
        <end position="12"/>
    </location>
</feature>
<dbReference type="KEGG" id="nbg:DV706_02695"/>
<evidence type="ECO:0000259" key="10">
    <source>
        <dbReference type="Pfam" id="PF16177"/>
    </source>
</evidence>
<dbReference type="PROSITE" id="PS00455">
    <property type="entry name" value="AMP_BINDING"/>
    <property type="match status" value="1"/>
</dbReference>
<dbReference type="GO" id="GO:0016208">
    <property type="term" value="F:AMP binding"/>
    <property type="evidence" value="ECO:0007669"/>
    <property type="project" value="InterPro"/>
</dbReference>
<dbReference type="GO" id="GO:0019427">
    <property type="term" value="P:acetyl-CoA biosynthetic process from acetate"/>
    <property type="evidence" value="ECO:0007669"/>
    <property type="project" value="UniProtKB-UniRule"/>
</dbReference>
<dbReference type="GeneID" id="39850136"/>
<keyword evidence="3 11" id="KW-0436">Ligase</keyword>
<dbReference type="NCBIfam" id="NF001208">
    <property type="entry name" value="PRK00174.1"/>
    <property type="match status" value="1"/>
</dbReference>
<evidence type="ECO:0000256" key="4">
    <source>
        <dbReference type="ARBA" id="ARBA00022741"/>
    </source>
</evidence>
<dbReference type="InterPro" id="IPR032387">
    <property type="entry name" value="ACAS_N"/>
</dbReference>
<dbReference type="GO" id="GO:0005524">
    <property type="term" value="F:ATP binding"/>
    <property type="evidence" value="ECO:0007669"/>
    <property type="project" value="UniProtKB-KW"/>
</dbReference>
<dbReference type="Gene3D" id="3.40.50.12780">
    <property type="entry name" value="N-terminal domain of ligase-like"/>
    <property type="match status" value="1"/>
</dbReference>
<organism evidence="11 12">
    <name type="scientific">Natronorubrum bangense</name>
    <dbReference type="NCBI Taxonomy" id="61858"/>
    <lineage>
        <taxon>Archaea</taxon>
        <taxon>Methanobacteriati</taxon>
        <taxon>Methanobacteriota</taxon>
        <taxon>Stenosarchaea group</taxon>
        <taxon>Halobacteria</taxon>
        <taxon>Halobacteriales</taxon>
        <taxon>Natrialbaceae</taxon>
        <taxon>Natronorubrum</taxon>
    </lineage>
</organism>
<dbReference type="InterPro" id="IPR042099">
    <property type="entry name" value="ANL_N_sf"/>
</dbReference>
<dbReference type="GO" id="GO:0043955">
    <property type="term" value="F:3-hydroxypropionyl-CoA synthetase activity"/>
    <property type="evidence" value="ECO:0007669"/>
    <property type="project" value="UniProtKB-ARBA"/>
</dbReference>
<evidence type="ECO:0000256" key="7">
    <source>
        <dbReference type="SAM" id="MobiDB-lite"/>
    </source>
</evidence>
<evidence type="ECO:0000256" key="1">
    <source>
        <dbReference type="ARBA" id="ARBA00006432"/>
    </source>
</evidence>
<evidence type="ECO:0000256" key="3">
    <source>
        <dbReference type="ARBA" id="ARBA00022598"/>
    </source>
</evidence>
<dbReference type="Proteomes" id="UP000296822">
    <property type="component" value="Chromosome"/>
</dbReference>
<dbReference type="Pfam" id="PF16177">
    <property type="entry name" value="ACAS_N"/>
    <property type="match status" value="1"/>
</dbReference>
<keyword evidence="4" id="KW-0547">Nucleotide-binding</keyword>
<dbReference type="FunFam" id="3.40.50.12780:FF:000001">
    <property type="entry name" value="Acetyl-coenzyme A synthetase"/>
    <property type="match status" value="1"/>
</dbReference>
<feature type="region of interest" description="Disordered" evidence="7">
    <location>
        <begin position="1"/>
        <end position="30"/>
    </location>
</feature>
<name>A0A4D6HIX9_9EURY</name>
<dbReference type="InterPro" id="IPR000873">
    <property type="entry name" value="AMP-dep_synth/lig_dom"/>
</dbReference>